<dbReference type="AlphaFoldDB" id="R7QMI0"/>
<evidence type="ECO:0000313" key="3">
    <source>
        <dbReference type="EMBL" id="CDF38686.1"/>
    </source>
</evidence>
<dbReference type="Proteomes" id="UP000012073">
    <property type="component" value="Unassembled WGS sequence"/>
</dbReference>
<protein>
    <recommendedName>
        <fullName evidence="5">Secreted protein</fullName>
    </recommendedName>
</protein>
<dbReference type="GeneID" id="17326310"/>
<evidence type="ECO:0000256" key="1">
    <source>
        <dbReference type="SAM" id="MobiDB-lite"/>
    </source>
</evidence>
<keyword evidence="4" id="KW-1185">Reference proteome</keyword>
<name>R7QMI0_CHOCR</name>
<dbReference type="EMBL" id="HG001953">
    <property type="protein sequence ID" value="CDF38686.1"/>
    <property type="molecule type" value="Genomic_DNA"/>
</dbReference>
<feature type="compositionally biased region" description="Basic and acidic residues" evidence="1">
    <location>
        <begin position="45"/>
        <end position="66"/>
    </location>
</feature>
<dbReference type="KEGG" id="ccp:CHC_T00001177001"/>
<sequence length="66" mass="7565">MFLVALISCAFLFYLTSCCEDLTLPHAATSILRTTDRTSIMTRPPRWEGDKPGDQDRYARRAELNK</sequence>
<dbReference type="Gramene" id="CDF38686">
    <property type="protein sequence ID" value="CDF38686"/>
    <property type="gene ID" value="CHC_T00001177001"/>
</dbReference>
<keyword evidence="2" id="KW-0732">Signal</keyword>
<feature type="signal peptide" evidence="2">
    <location>
        <begin position="1"/>
        <end position="18"/>
    </location>
</feature>
<feature type="region of interest" description="Disordered" evidence="1">
    <location>
        <begin position="41"/>
        <end position="66"/>
    </location>
</feature>
<feature type="chain" id="PRO_5004454773" description="Secreted protein" evidence="2">
    <location>
        <begin position="19"/>
        <end position="66"/>
    </location>
</feature>
<accession>R7QMI0</accession>
<gene>
    <name evidence="3" type="ORF">CHC_T00001177001</name>
</gene>
<evidence type="ECO:0008006" key="5">
    <source>
        <dbReference type="Google" id="ProtNLM"/>
    </source>
</evidence>
<evidence type="ECO:0000256" key="2">
    <source>
        <dbReference type="SAM" id="SignalP"/>
    </source>
</evidence>
<proteinExistence type="predicted"/>
<evidence type="ECO:0000313" key="4">
    <source>
        <dbReference type="Proteomes" id="UP000012073"/>
    </source>
</evidence>
<dbReference type="RefSeq" id="XP_005718591.1">
    <property type="nucleotide sequence ID" value="XM_005718534.1"/>
</dbReference>
<organism evidence="3 4">
    <name type="scientific">Chondrus crispus</name>
    <name type="common">Carrageen Irish moss</name>
    <name type="synonym">Polymorpha crispa</name>
    <dbReference type="NCBI Taxonomy" id="2769"/>
    <lineage>
        <taxon>Eukaryota</taxon>
        <taxon>Rhodophyta</taxon>
        <taxon>Florideophyceae</taxon>
        <taxon>Rhodymeniophycidae</taxon>
        <taxon>Gigartinales</taxon>
        <taxon>Gigartinaceae</taxon>
        <taxon>Chondrus</taxon>
    </lineage>
</organism>
<reference evidence="4" key="1">
    <citation type="journal article" date="2013" name="Proc. Natl. Acad. Sci. U.S.A.">
        <title>Genome structure and metabolic features in the red seaweed Chondrus crispus shed light on evolution of the Archaeplastida.</title>
        <authorList>
            <person name="Collen J."/>
            <person name="Porcel B."/>
            <person name="Carre W."/>
            <person name="Ball S.G."/>
            <person name="Chaparro C."/>
            <person name="Tonon T."/>
            <person name="Barbeyron T."/>
            <person name="Michel G."/>
            <person name="Noel B."/>
            <person name="Valentin K."/>
            <person name="Elias M."/>
            <person name="Artiguenave F."/>
            <person name="Arun A."/>
            <person name="Aury J.M."/>
            <person name="Barbosa-Neto J.F."/>
            <person name="Bothwell J.H."/>
            <person name="Bouget F.Y."/>
            <person name="Brillet L."/>
            <person name="Cabello-Hurtado F."/>
            <person name="Capella-Gutierrez S."/>
            <person name="Charrier B."/>
            <person name="Cladiere L."/>
            <person name="Cock J.M."/>
            <person name="Coelho S.M."/>
            <person name="Colleoni C."/>
            <person name="Czjzek M."/>
            <person name="Da Silva C."/>
            <person name="Delage L."/>
            <person name="Denoeud F."/>
            <person name="Deschamps P."/>
            <person name="Dittami S.M."/>
            <person name="Gabaldon T."/>
            <person name="Gachon C.M."/>
            <person name="Groisillier A."/>
            <person name="Herve C."/>
            <person name="Jabbari K."/>
            <person name="Katinka M."/>
            <person name="Kloareg B."/>
            <person name="Kowalczyk N."/>
            <person name="Labadie K."/>
            <person name="Leblanc C."/>
            <person name="Lopez P.J."/>
            <person name="McLachlan D.H."/>
            <person name="Meslet-Cladiere L."/>
            <person name="Moustafa A."/>
            <person name="Nehr Z."/>
            <person name="Nyvall Collen P."/>
            <person name="Panaud O."/>
            <person name="Partensky F."/>
            <person name="Poulain J."/>
            <person name="Rensing S.A."/>
            <person name="Rousvoal S."/>
            <person name="Samson G."/>
            <person name="Symeonidi A."/>
            <person name="Weissenbach J."/>
            <person name="Zambounis A."/>
            <person name="Wincker P."/>
            <person name="Boyen C."/>
        </authorList>
    </citation>
    <scope>NUCLEOTIDE SEQUENCE [LARGE SCALE GENOMIC DNA]</scope>
    <source>
        <strain evidence="4">cv. Stackhouse</strain>
    </source>
</reference>